<name>A0A5C8PH96_9HYPH</name>
<reference evidence="1 2" key="1">
    <citation type="submission" date="2019-06" db="EMBL/GenBank/DDBJ databases">
        <title>New taxonomy in bacterial strain CC-CFT640, isolated from vineyard.</title>
        <authorList>
            <person name="Lin S.-Y."/>
            <person name="Tsai C.-F."/>
            <person name="Young C.-C."/>
        </authorList>
    </citation>
    <scope>NUCLEOTIDE SEQUENCE [LARGE SCALE GENOMIC DNA]</scope>
    <source>
        <strain evidence="1 2">CC-CFT640</strain>
    </source>
</reference>
<dbReference type="EMBL" id="VDUZ01000027">
    <property type="protein sequence ID" value="TXL73172.1"/>
    <property type="molecule type" value="Genomic_DNA"/>
</dbReference>
<evidence type="ECO:0000313" key="2">
    <source>
        <dbReference type="Proteomes" id="UP000321638"/>
    </source>
</evidence>
<evidence type="ECO:0000313" key="1">
    <source>
        <dbReference type="EMBL" id="TXL73172.1"/>
    </source>
</evidence>
<gene>
    <name evidence="1" type="ORF">FHP25_22345</name>
</gene>
<dbReference type="PANTHER" id="PTHR40280:SF1">
    <property type="entry name" value="VOC DOMAIN-CONTAINING PROTEIN"/>
    <property type="match status" value="1"/>
</dbReference>
<dbReference type="PANTHER" id="PTHR40280">
    <property type="entry name" value="BLR6907 PROTEIN"/>
    <property type="match status" value="1"/>
</dbReference>
<sequence>MTAQQFDRSREDTSNIVHLEHVNVTVPDQRLATLFYVSGLGLTRDPYLMASVDNMWVNVGRSQFHLPTGRPQVLRGHTGLVIPDRMWLLKRLDLVRDDLKESRFEVIEQAGCIEAVCPWGNRLRIHEPDPRFGRVALGMAYLAFDVPAGTAAAISRFYRDIFAAPAQATAEGGRPCAEVVVGRDQRLLFVEADGPLPAYDGHHIQVYLADFSGPYRRLRERGLVSQESSQWQYRFLDITDLDTGKVLFTIEHEVRSMTHPLYARPLVNRNPYQTNNAFAAGYESRSWELPCSG</sequence>
<keyword evidence="2" id="KW-1185">Reference proteome</keyword>
<organism evidence="1 2">
    <name type="scientific">Vineibacter terrae</name>
    <dbReference type="NCBI Taxonomy" id="2586908"/>
    <lineage>
        <taxon>Bacteria</taxon>
        <taxon>Pseudomonadati</taxon>
        <taxon>Pseudomonadota</taxon>
        <taxon>Alphaproteobacteria</taxon>
        <taxon>Hyphomicrobiales</taxon>
        <taxon>Vineibacter</taxon>
    </lineage>
</organism>
<comment type="caution">
    <text evidence="1">The sequence shown here is derived from an EMBL/GenBank/DDBJ whole genome shotgun (WGS) entry which is preliminary data.</text>
</comment>
<evidence type="ECO:0008006" key="3">
    <source>
        <dbReference type="Google" id="ProtNLM"/>
    </source>
</evidence>
<dbReference type="Proteomes" id="UP000321638">
    <property type="component" value="Unassembled WGS sequence"/>
</dbReference>
<dbReference type="InterPro" id="IPR029068">
    <property type="entry name" value="Glyas_Bleomycin-R_OHBP_Dase"/>
</dbReference>
<dbReference type="RefSeq" id="WP_147849191.1">
    <property type="nucleotide sequence ID" value="NZ_VDUZ01000027.1"/>
</dbReference>
<proteinExistence type="predicted"/>
<accession>A0A5C8PH96</accession>
<protein>
    <recommendedName>
        <fullName evidence="3">VOC domain-containing protein</fullName>
    </recommendedName>
</protein>
<dbReference type="AlphaFoldDB" id="A0A5C8PH96"/>
<dbReference type="OrthoDB" id="7350023at2"/>
<dbReference type="SUPFAM" id="SSF54593">
    <property type="entry name" value="Glyoxalase/Bleomycin resistance protein/Dihydroxybiphenyl dioxygenase"/>
    <property type="match status" value="1"/>
</dbReference>